<keyword evidence="3" id="KW-1185">Reference proteome</keyword>
<proteinExistence type="predicted"/>
<comment type="caution">
    <text evidence="2">The sequence shown here is derived from an EMBL/GenBank/DDBJ whole genome shotgun (WGS) entry which is preliminary data.</text>
</comment>
<dbReference type="AlphaFoldDB" id="A0A9P3LGN7"/>
<accession>A0A9P3LGN7</accession>
<reference evidence="2 3" key="1">
    <citation type="submission" date="2021-08" db="EMBL/GenBank/DDBJ databases">
        <title>Draft Genome Sequence of Phanerochaete sordida strain YK-624.</title>
        <authorList>
            <person name="Mori T."/>
            <person name="Dohra H."/>
            <person name="Suzuki T."/>
            <person name="Kawagishi H."/>
            <person name="Hirai H."/>
        </authorList>
    </citation>
    <scope>NUCLEOTIDE SEQUENCE [LARGE SCALE GENOMIC DNA]</scope>
    <source>
        <strain evidence="2 3">YK-624</strain>
    </source>
</reference>
<evidence type="ECO:0000313" key="3">
    <source>
        <dbReference type="Proteomes" id="UP000703269"/>
    </source>
</evidence>
<evidence type="ECO:0000256" key="1">
    <source>
        <dbReference type="SAM" id="MobiDB-lite"/>
    </source>
</evidence>
<protein>
    <submittedName>
        <fullName evidence="2">Uncharacterized protein</fullName>
    </submittedName>
</protein>
<dbReference type="Proteomes" id="UP000703269">
    <property type="component" value="Unassembled WGS sequence"/>
</dbReference>
<dbReference type="EMBL" id="BPQB01000031">
    <property type="protein sequence ID" value="GJE93282.1"/>
    <property type="molecule type" value="Genomic_DNA"/>
</dbReference>
<name>A0A9P3LGN7_9APHY</name>
<feature type="compositionally biased region" description="Basic and acidic residues" evidence="1">
    <location>
        <begin position="98"/>
        <end position="109"/>
    </location>
</feature>
<evidence type="ECO:0000313" key="2">
    <source>
        <dbReference type="EMBL" id="GJE93282.1"/>
    </source>
</evidence>
<feature type="region of interest" description="Disordered" evidence="1">
    <location>
        <begin position="1"/>
        <end position="28"/>
    </location>
</feature>
<organism evidence="2 3">
    <name type="scientific">Phanerochaete sordida</name>
    <dbReference type="NCBI Taxonomy" id="48140"/>
    <lineage>
        <taxon>Eukaryota</taxon>
        <taxon>Fungi</taxon>
        <taxon>Dikarya</taxon>
        <taxon>Basidiomycota</taxon>
        <taxon>Agaricomycotina</taxon>
        <taxon>Agaricomycetes</taxon>
        <taxon>Polyporales</taxon>
        <taxon>Phanerochaetaceae</taxon>
        <taxon>Phanerochaete</taxon>
    </lineage>
</organism>
<gene>
    <name evidence="2" type="ORF">PsYK624_094410</name>
</gene>
<feature type="compositionally biased region" description="Basic and acidic residues" evidence="1">
    <location>
        <begin position="1"/>
        <end position="18"/>
    </location>
</feature>
<sequence length="174" mass="19661">MHAMKRRDFDDSDGRRAMEISASPQSLKLQSKLPARTNNLSEFPCLAPSANAGSILSISAERDEPHIARHPDARRAHVGMRPHYISPALLLGQRTRQPRWDHHPNRDLTPDLPTTTIHRPSPRRGPSLFPPPPSSSFRPLFVACRWLPSCCRCIPPSLRPLFISTHCHRSDKYG</sequence>
<feature type="region of interest" description="Disordered" evidence="1">
    <location>
        <begin position="98"/>
        <end position="131"/>
    </location>
</feature>